<reference evidence="3 4" key="1">
    <citation type="submission" date="2020-08" db="EMBL/GenBank/DDBJ databases">
        <title>Sequencing the genomes of 1000 actinobacteria strains.</title>
        <authorList>
            <person name="Klenk H.-P."/>
        </authorList>
    </citation>
    <scope>NUCLEOTIDE SEQUENCE [LARGE SCALE GENOMIC DNA]</scope>
    <source>
        <strain evidence="3 4">DSM 46659</strain>
    </source>
</reference>
<proteinExistence type="predicted"/>
<evidence type="ECO:0000256" key="1">
    <source>
        <dbReference type="SAM" id="MobiDB-lite"/>
    </source>
</evidence>
<evidence type="ECO:0000313" key="4">
    <source>
        <dbReference type="Proteomes" id="UP000546642"/>
    </source>
</evidence>
<feature type="region of interest" description="Disordered" evidence="1">
    <location>
        <begin position="1"/>
        <end position="35"/>
    </location>
</feature>
<organism evidence="3 4">
    <name type="scientific">Nocardiopsis mwathae</name>
    <dbReference type="NCBI Taxonomy" id="1472723"/>
    <lineage>
        <taxon>Bacteria</taxon>
        <taxon>Bacillati</taxon>
        <taxon>Actinomycetota</taxon>
        <taxon>Actinomycetes</taxon>
        <taxon>Streptosporangiales</taxon>
        <taxon>Nocardiopsidaceae</taxon>
        <taxon>Nocardiopsis</taxon>
    </lineage>
</organism>
<feature type="transmembrane region" description="Helical" evidence="2">
    <location>
        <begin position="47"/>
        <end position="70"/>
    </location>
</feature>
<keyword evidence="4" id="KW-1185">Reference proteome</keyword>
<accession>A0A7W9YHW7</accession>
<dbReference type="RefSeq" id="WP_184075017.1">
    <property type="nucleotide sequence ID" value="NZ_JACHDS010000001.1"/>
</dbReference>
<gene>
    <name evidence="3" type="ORF">HNR23_001856</name>
</gene>
<sequence>MSPKKKNTRKPRGRRPDPAAPTTPATDPARPAARTPVVLEEPRRWPVAVWSLLTIAWLGGSALFFLLYLAEGFAMLNAEEVTDAARRTTAWYLVWLLVFALLVPLGGAAAAAALRRKVAAVMFTLALLLSGAVLFSLASPADMAAAIGGALG</sequence>
<feature type="transmembrane region" description="Helical" evidence="2">
    <location>
        <begin position="90"/>
        <end position="111"/>
    </location>
</feature>
<dbReference type="AlphaFoldDB" id="A0A7W9YHW7"/>
<evidence type="ECO:0000313" key="3">
    <source>
        <dbReference type="EMBL" id="MBB6171796.1"/>
    </source>
</evidence>
<feature type="compositionally biased region" description="Basic residues" evidence="1">
    <location>
        <begin position="1"/>
        <end position="13"/>
    </location>
</feature>
<keyword evidence="2" id="KW-0812">Transmembrane</keyword>
<dbReference type="EMBL" id="JACHDS010000001">
    <property type="protein sequence ID" value="MBB6171796.1"/>
    <property type="molecule type" value="Genomic_DNA"/>
</dbReference>
<name>A0A7W9YHW7_9ACTN</name>
<comment type="caution">
    <text evidence="3">The sequence shown here is derived from an EMBL/GenBank/DDBJ whole genome shotgun (WGS) entry which is preliminary data.</text>
</comment>
<feature type="compositionally biased region" description="Low complexity" evidence="1">
    <location>
        <begin position="20"/>
        <end position="35"/>
    </location>
</feature>
<protein>
    <submittedName>
        <fullName evidence="3">Cation transport ATPase</fullName>
    </submittedName>
</protein>
<feature type="transmembrane region" description="Helical" evidence="2">
    <location>
        <begin position="118"/>
        <end position="138"/>
    </location>
</feature>
<keyword evidence="2" id="KW-1133">Transmembrane helix</keyword>
<dbReference type="Proteomes" id="UP000546642">
    <property type="component" value="Unassembled WGS sequence"/>
</dbReference>
<keyword evidence="2" id="KW-0472">Membrane</keyword>
<evidence type="ECO:0000256" key="2">
    <source>
        <dbReference type="SAM" id="Phobius"/>
    </source>
</evidence>